<gene>
    <name evidence="1" type="ordered locus">Ngar_c26090</name>
</gene>
<evidence type="ECO:0000313" key="2">
    <source>
        <dbReference type="Proteomes" id="UP000008037"/>
    </source>
</evidence>
<dbReference type="KEGG" id="nga:Ngar_c26090"/>
<keyword evidence="2" id="KW-1185">Reference proteome</keyword>
<reference evidence="1 2" key="1">
    <citation type="journal article" date="2012" name="Environ. Microbiol.">
        <title>The genome of the ammonia-oxidizing Candidatus Nitrososphaera gargensis: insights into metabolic versatility and environmental adaptations.</title>
        <authorList>
            <person name="Spang A."/>
            <person name="Poehlein A."/>
            <person name="Offre P."/>
            <person name="Zumbragel S."/>
            <person name="Haider S."/>
            <person name="Rychlik N."/>
            <person name="Nowka B."/>
            <person name="Schmeisser C."/>
            <person name="Lebedeva E.V."/>
            <person name="Rattei T."/>
            <person name="Bohm C."/>
            <person name="Schmid M."/>
            <person name="Galushko A."/>
            <person name="Hatzenpichler R."/>
            <person name="Weinmaier T."/>
            <person name="Daniel R."/>
            <person name="Schleper C."/>
            <person name="Spieck E."/>
            <person name="Streit W."/>
            <person name="Wagner M."/>
        </authorList>
    </citation>
    <scope>NUCLEOTIDE SEQUENCE [LARGE SCALE GENOMIC DNA]</scope>
    <source>
        <strain evidence="2">Ga9.2</strain>
    </source>
</reference>
<protein>
    <recommendedName>
        <fullName evidence="3">Rubrerythrin diiron-binding domain-containing protein</fullName>
    </recommendedName>
</protein>
<accession>K0IDR6</accession>
<sequence>MTETATTKQSGLLEDSTFNIISQLEKKADFLYSSVEKYMRDAEKDNKPELAKLWSTIKEDEQKHLQMLREELVREAKQDILK</sequence>
<dbReference type="HOGENOM" id="CLU_194244_0_0_2"/>
<dbReference type="STRING" id="1237085.Ngar_c26090"/>
<dbReference type="EMBL" id="CP002408">
    <property type="protein sequence ID" value="AFU59531.1"/>
    <property type="molecule type" value="Genomic_DNA"/>
</dbReference>
<dbReference type="GeneID" id="13794628"/>
<dbReference type="RefSeq" id="WP_015020066.1">
    <property type="nucleotide sequence ID" value="NC_018719.1"/>
</dbReference>
<organism evidence="1 2">
    <name type="scientific">Nitrososphaera gargensis (strain Ga9.2)</name>
    <dbReference type="NCBI Taxonomy" id="1237085"/>
    <lineage>
        <taxon>Archaea</taxon>
        <taxon>Nitrososphaerota</taxon>
        <taxon>Nitrososphaeria</taxon>
        <taxon>Nitrososphaerales</taxon>
        <taxon>Nitrososphaeraceae</taxon>
        <taxon>Nitrososphaera</taxon>
    </lineage>
</organism>
<dbReference type="BioCyc" id="CNIT1237085:G1324-2609-MONOMER"/>
<evidence type="ECO:0000313" key="1">
    <source>
        <dbReference type="EMBL" id="AFU59531.1"/>
    </source>
</evidence>
<dbReference type="InterPro" id="IPR009078">
    <property type="entry name" value="Ferritin-like_SF"/>
</dbReference>
<dbReference type="OrthoDB" id="11251at2157"/>
<name>K0IDR6_NITGG</name>
<dbReference type="SUPFAM" id="SSF47240">
    <property type="entry name" value="Ferritin-like"/>
    <property type="match status" value="1"/>
</dbReference>
<dbReference type="InParanoid" id="K0IDR6"/>
<dbReference type="Proteomes" id="UP000008037">
    <property type="component" value="Chromosome"/>
</dbReference>
<proteinExistence type="predicted"/>
<evidence type="ECO:0008006" key="3">
    <source>
        <dbReference type="Google" id="ProtNLM"/>
    </source>
</evidence>
<dbReference type="AlphaFoldDB" id="K0IDR6"/>